<reference evidence="2 3" key="1">
    <citation type="submission" date="2019-05" db="EMBL/GenBank/DDBJ databases">
        <title>Another draft genome of Portunus trituberculatus and its Hox gene families provides insights of decapod evolution.</title>
        <authorList>
            <person name="Jeong J.-H."/>
            <person name="Song I."/>
            <person name="Kim S."/>
            <person name="Choi T."/>
            <person name="Kim D."/>
            <person name="Ryu S."/>
            <person name="Kim W."/>
        </authorList>
    </citation>
    <scope>NUCLEOTIDE SEQUENCE [LARGE SCALE GENOMIC DNA]</scope>
    <source>
        <tissue evidence="2">Muscle</tissue>
    </source>
</reference>
<comment type="caution">
    <text evidence="2">The sequence shown here is derived from an EMBL/GenBank/DDBJ whole genome shotgun (WGS) entry which is preliminary data.</text>
</comment>
<accession>A0A5B7EVG4</accession>
<dbReference type="EMBL" id="VSRR010003626">
    <property type="protein sequence ID" value="MPC36873.1"/>
    <property type="molecule type" value="Genomic_DNA"/>
</dbReference>
<proteinExistence type="predicted"/>
<dbReference type="Proteomes" id="UP000324222">
    <property type="component" value="Unassembled WGS sequence"/>
</dbReference>
<dbReference type="AlphaFoldDB" id="A0A5B7EVG4"/>
<feature type="compositionally biased region" description="Basic and acidic residues" evidence="1">
    <location>
        <begin position="105"/>
        <end position="114"/>
    </location>
</feature>
<evidence type="ECO:0000313" key="2">
    <source>
        <dbReference type="EMBL" id="MPC36873.1"/>
    </source>
</evidence>
<feature type="region of interest" description="Disordered" evidence="1">
    <location>
        <begin position="1"/>
        <end position="158"/>
    </location>
</feature>
<feature type="compositionally biased region" description="Basic residues" evidence="1">
    <location>
        <begin position="31"/>
        <end position="41"/>
    </location>
</feature>
<feature type="compositionally biased region" description="Basic residues" evidence="1">
    <location>
        <begin position="8"/>
        <end position="23"/>
    </location>
</feature>
<evidence type="ECO:0000313" key="3">
    <source>
        <dbReference type="Proteomes" id="UP000324222"/>
    </source>
</evidence>
<feature type="compositionally biased region" description="Basic and acidic residues" evidence="1">
    <location>
        <begin position="145"/>
        <end position="154"/>
    </location>
</feature>
<feature type="compositionally biased region" description="Basic and acidic residues" evidence="1">
    <location>
        <begin position="42"/>
        <end position="60"/>
    </location>
</feature>
<gene>
    <name evidence="2" type="ORF">E2C01_030341</name>
</gene>
<organism evidence="2 3">
    <name type="scientific">Portunus trituberculatus</name>
    <name type="common">Swimming crab</name>
    <name type="synonym">Neptunus trituberculatus</name>
    <dbReference type="NCBI Taxonomy" id="210409"/>
    <lineage>
        <taxon>Eukaryota</taxon>
        <taxon>Metazoa</taxon>
        <taxon>Ecdysozoa</taxon>
        <taxon>Arthropoda</taxon>
        <taxon>Crustacea</taxon>
        <taxon>Multicrustacea</taxon>
        <taxon>Malacostraca</taxon>
        <taxon>Eumalacostraca</taxon>
        <taxon>Eucarida</taxon>
        <taxon>Decapoda</taxon>
        <taxon>Pleocyemata</taxon>
        <taxon>Brachyura</taxon>
        <taxon>Eubrachyura</taxon>
        <taxon>Portunoidea</taxon>
        <taxon>Portunidae</taxon>
        <taxon>Portuninae</taxon>
        <taxon>Portunus</taxon>
    </lineage>
</organism>
<evidence type="ECO:0000256" key="1">
    <source>
        <dbReference type="SAM" id="MobiDB-lite"/>
    </source>
</evidence>
<name>A0A5B7EVG4_PORTR</name>
<protein>
    <submittedName>
        <fullName evidence="2">Uncharacterized protein</fullName>
    </submittedName>
</protein>
<sequence length="194" mass="22532">MSISGEKVKRRRATSKRSKMLKSKTREKNVRGRRRTCTSKRSKNDPKLRLRVSEKEDHKNLSKRRSSRARRSPRSHTKHEKLTARNRKGEAKHYHDSGKRRRGTRKPEDDEHHESRKRRRDTRTSEDDSLALNSSGHLPSSVTGKMEDPSEMSEKQISIKASSSRCILARLADAAQARKVARDTKHKDMMKKVL</sequence>
<keyword evidence="3" id="KW-1185">Reference proteome</keyword>
<feature type="compositionally biased region" description="Polar residues" evidence="1">
    <location>
        <begin position="131"/>
        <end position="143"/>
    </location>
</feature>
<feature type="compositionally biased region" description="Basic and acidic residues" evidence="1">
    <location>
        <begin position="80"/>
        <end position="97"/>
    </location>
</feature>
<feature type="compositionally biased region" description="Basic residues" evidence="1">
    <location>
        <begin position="61"/>
        <end position="79"/>
    </location>
</feature>